<keyword evidence="2" id="KW-0732">Signal</keyword>
<dbReference type="InterPro" id="IPR004090">
    <property type="entry name" value="Chemotax_Me-accpt_rcpt"/>
</dbReference>
<name>A0ABR8NUE1_9GAMM</name>
<accession>A0ABR8NUE1</accession>
<evidence type="ECO:0000256" key="2">
    <source>
        <dbReference type="ARBA" id="ARBA00022729"/>
    </source>
</evidence>
<dbReference type="EMBL" id="JACYFC010000001">
    <property type="protein sequence ID" value="MBD5769513.1"/>
    <property type="molecule type" value="Genomic_DNA"/>
</dbReference>
<dbReference type="Pfam" id="PF00015">
    <property type="entry name" value="MCPsignal"/>
    <property type="match status" value="1"/>
</dbReference>
<evidence type="ECO:0000259" key="5">
    <source>
        <dbReference type="PROSITE" id="PS50111"/>
    </source>
</evidence>
<dbReference type="PANTHER" id="PTHR35936:SF17">
    <property type="entry name" value="ARGININE-BINDING EXTRACELLULAR PROTEIN ARTP"/>
    <property type="match status" value="1"/>
</dbReference>
<protein>
    <submittedName>
        <fullName evidence="6">Transporter substrate-binding domain-containing protein</fullName>
    </submittedName>
</protein>
<dbReference type="PANTHER" id="PTHR35936">
    <property type="entry name" value="MEMBRANE-BOUND LYTIC MUREIN TRANSGLYCOSYLASE F"/>
    <property type="match status" value="1"/>
</dbReference>
<dbReference type="RefSeq" id="WP_191592915.1">
    <property type="nucleotide sequence ID" value="NZ_JACYFC010000001.1"/>
</dbReference>
<dbReference type="Gene3D" id="1.10.287.950">
    <property type="entry name" value="Methyl-accepting chemotaxis protein"/>
    <property type="match status" value="1"/>
</dbReference>
<organism evidence="6 7">
    <name type="scientific">Marinomonas colpomeniae</name>
    <dbReference type="NCBI Taxonomy" id="2774408"/>
    <lineage>
        <taxon>Bacteria</taxon>
        <taxon>Pseudomonadati</taxon>
        <taxon>Pseudomonadota</taxon>
        <taxon>Gammaproteobacteria</taxon>
        <taxon>Oceanospirillales</taxon>
        <taxon>Oceanospirillaceae</taxon>
        <taxon>Marinomonas</taxon>
    </lineage>
</organism>
<keyword evidence="3 4" id="KW-0807">Transducer</keyword>
<comment type="caution">
    <text evidence="6">The sequence shown here is derived from an EMBL/GenBank/DDBJ whole genome shotgun (WGS) entry which is preliminary data.</text>
</comment>
<dbReference type="Proteomes" id="UP000604161">
    <property type="component" value="Unassembled WGS sequence"/>
</dbReference>
<reference evidence="6 7" key="1">
    <citation type="submission" date="2020-09" db="EMBL/GenBank/DDBJ databases">
        <title>Marinomonas sp. nov., isolated from the cysticercosis algae of Qingdao, China.</title>
        <authorList>
            <person name="Sun X."/>
        </authorList>
    </citation>
    <scope>NUCLEOTIDE SEQUENCE [LARGE SCALE GENOMIC DNA]</scope>
    <source>
        <strain evidence="6 7">SM2066</strain>
    </source>
</reference>
<dbReference type="SUPFAM" id="SSF58104">
    <property type="entry name" value="Methyl-accepting chemotaxis protein (MCP) signaling domain"/>
    <property type="match status" value="1"/>
</dbReference>
<dbReference type="SMART" id="SM00062">
    <property type="entry name" value="PBPb"/>
    <property type="match status" value="1"/>
</dbReference>
<feature type="domain" description="Methyl-accepting transducer" evidence="5">
    <location>
        <begin position="148"/>
        <end position="210"/>
    </location>
</feature>
<keyword evidence="7" id="KW-1185">Reference proteome</keyword>
<sequence length="605" mass="67624">MAFLAEWVEAQYQKADRAPDWKQLLCDGNIDEALALGSKHMPDSLRTILVEATSGKKPKTINNNSLVALIGRLKALQRHSQQAQELLQGSLGEVQARTTEQNDFVSKTKVFLQHSGDNTTELRTEIEQKLGQTSQLFTNQFSELQQLIDGRSKDAMTVIKSIEEIGKTVQLLSINAAIEAAQAGEYGRGFAVVAGEIRDLAMRTQASTKEAYLQMDLSGVGEQLEGILASTDRQISELSSQVQESLDSIQSLMSDIDGSLCEIDSNNKVVEATVGLSYSACEQIDGKSYWSHQLLDDIGTNLNSLSSDQDSLEKVVNKEQLHLNSNYDRLEEIKKRGEIRIAIEPSFVGVSYRVKPNDPLSGFDADMARALADWLGVKCSFVEHPWDRCLQLLETGTHQGEAEVDMVLSAMPPMPNENVVFSDPYVFLPYVLAKRQGDTHIQSIKDLDGKVLGCINDPAAIQILEDLGIRWESNRSKPGGTIQLSNLLAYNDQTQIHDCLTKEIVDAFAVDLPIYHWACYGDASPWKGKLEILLGSLCEDLWFYSVAVESKSYNRTLLEVTNTFIKKYRQQTEYRKLTDTWLGQNYDDPNWSFEEGVLDVRSFIE</sequence>
<gene>
    <name evidence="6" type="ORF">IF202_00475</name>
</gene>
<dbReference type="SUPFAM" id="SSF53850">
    <property type="entry name" value="Periplasmic binding protein-like II"/>
    <property type="match status" value="1"/>
</dbReference>
<dbReference type="PROSITE" id="PS50111">
    <property type="entry name" value="CHEMOTAXIS_TRANSDUC_2"/>
    <property type="match status" value="1"/>
</dbReference>
<evidence type="ECO:0000313" key="7">
    <source>
        <dbReference type="Proteomes" id="UP000604161"/>
    </source>
</evidence>
<dbReference type="PRINTS" id="PR00260">
    <property type="entry name" value="CHEMTRNSDUCR"/>
</dbReference>
<comment type="similarity">
    <text evidence="1">Belongs to the bacterial solute-binding protein 3 family.</text>
</comment>
<evidence type="ECO:0000256" key="4">
    <source>
        <dbReference type="PROSITE-ProRule" id="PRU00284"/>
    </source>
</evidence>
<dbReference type="InterPro" id="IPR001638">
    <property type="entry name" value="Solute-binding_3/MltF_N"/>
</dbReference>
<evidence type="ECO:0000256" key="1">
    <source>
        <dbReference type="ARBA" id="ARBA00010333"/>
    </source>
</evidence>
<dbReference type="InterPro" id="IPR004089">
    <property type="entry name" value="MCPsignal_dom"/>
</dbReference>
<dbReference type="Pfam" id="PF00497">
    <property type="entry name" value="SBP_bac_3"/>
    <property type="match status" value="1"/>
</dbReference>
<dbReference type="SMART" id="SM00283">
    <property type="entry name" value="MA"/>
    <property type="match status" value="1"/>
</dbReference>
<dbReference type="Gene3D" id="3.40.190.10">
    <property type="entry name" value="Periplasmic binding protein-like II"/>
    <property type="match status" value="2"/>
</dbReference>
<proteinExistence type="inferred from homology"/>
<evidence type="ECO:0000313" key="6">
    <source>
        <dbReference type="EMBL" id="MBD5769513.1"/>
    </source>
</evidence>
<evidence type="ECO:0000256" key="3">
    <source>
        <dbReference type="ARBA" id="ARBA00023224"/>
    </source>
</evidence>